<keyword evidence="4" id="KW-1185">Reference proteome</keyword>
<dbReference type="PANTHER" id="PTHR14965:SF1">
    <property type="entry name" value="APOPTOSIS FACILITATOR BCL-2-LIKE PROTEIN 14"/>
    <property type="match status" value="1"/>
</dbReference>
<reference evidence="3 4" key="1">
    <citation type="journal article" date="2023" name="Genes (Basel)">
        <title>Chromosome-Level Genome Assembly and Circadian Gene Repertoire of the Patagonia Blennie Eleginops maclovinus-The Closest Ancestral Proxy of Antarctic Cryonotothenioids.</title>
        <authorList>
            <person name="Cheng C.C."/>
            <person name="Rivera-Colon A.G."/>
            <person name="Minhas B.F."/>
            <person name="Wilson L."/>
            <person name="Rayamajhi N."/>
            <person name="Vargas-Chacoff L."/>
            <person name="Catchen J.M."/>
        </authorList>
    </citation>
    <scope>NUCLEOTIDE SEQUENCE [LARGE SCALE GENOMIC DNA]</scope>
    <source>
        <strain evidence="3">JMC-PN-2008</strain>
    </source>
</reference>
<accession>A0AAN8AAQ5</accession>
<protein>
    <recommendedName>
        <fullName evidence="5">Apoptosis facilitator Bcl-2-like protein 14</fullName>
    </recommendedName>
</protein>
<feature type="region of interest" description="Disordered" evidence="2">
    <location>
        <begin position="47"/>
        <end position="89"/>
    </location>
</feature>
<reference evidence="3 4" key="2">
    <citation type="journal article" date="2023" name="Mol. Biol. Evol.">
        <title>Genomics of Secondarily Temperate Adaptation in the Only Non-Antarctic Icefish.</title>
        <authorList>
            <person name="Rivera-Colon A.G."/>
            <person name="Rayamajhi N."/>
            <person name="Minhas B.F."/>
            <person name="Madrigal G."/>
            <person name="Bilyk K.T."/>
            <person name="Yoon V."/>
            <person name="Hune M."/>
            <person name="Gregory S."/>
            <person name="Cheng C.H.C."/>
            <person name="Catchen J.M."/>
        </authorList>
    </citation>
    <scope>NUCLEOTIDE SEQUENCE [LARGE SCALE GENOMIC DNA]</scope>
    <source>
        <strain evidence="3">JMC-PN-2008</strain>
    </source>
</reference>
<evidence type="ECO:0000313" key="3">
    <source>
        <dbReference type="EMBL" id="KAK5849044.1"/>
    </source>
</evidence>
<evidence type="ECO:0008006" key="5">
    <source>
        <dbReference type="Google" id="ProtNLM"/>
    </source>
</evidence>
<dbReference type="GO" id="GO:0006915">
    <property type="term" value="P:apoptotic process"/>
    <property type="evidence" value="ECO:0007669"/>
    <property type="project" value="UniProtKB-KW"/>
</dbReference>
<gene>
    <name evidence="3" type="ORF">PBY51_008719</name>
</gene>
<evidence type="ECO:0000256" key="1">
    <source>
        <dbReference type="ARBA" id="ARBA00022703"/>
    </source>
</evidence>
<dbReference type="GO" id="GO:2001236">
    <property type="term" value="P:regulation of extrinsic apoptotic signaling pathway"/>
    <property type="evidence" value="ECO:0007669"/>
    <property type="project" value="TreeGrafter"/>
</dbReference>
<proteinExistence type="predicted"/>
<name>A0AAN8AAQ5_ELEMC</name>
<comment type="caution">
    <text evidence="3">The sequence shown here is derived from an EMBL/GenBank/DDBJ whole genome shotgun (WGS) entry which is preliminary data.</text>
</comment>
<evidence type="ECO:0000256" key="2">
    <source>
        <dbReference type="SAM" id="MobiDB-lite"/>
    </source>
</evidence>
<keyword evidence="1" id="KW-0053">Apoptosis</keyword>
<organism evidence="3 4">
    <name type="scientific">Eleginops maclovinus</name>
    <name type="common">Patagonian blennie</name>
    <name type="synonym">Eleginus maclovinus</name>
    <dbReference type="NCBI Taxonomy" id="56733"/>
    <lineage>
        <taxon>Eukaryota</taxon>
        <taxon>Metazoa</taxon>
        <taxon>Chordata</taxon>
        <taxon>Craniata</taxon>
        <taxon>Vertebrata</taxon>
        <taxon>Euteleostomi</taxon>
        <taxon>Actinopterygii</taxon>
        <taxon>Neopterygii</taxon>
        <taxon>Teleostei</taxon>
        <taxon>Neoteleostei</taxon>
        <taxon>Acanthomorphata</taxon>
        <taxon>Eupercaria</taxon>
        <taxon>Perciformes</taxon>
        <taxon>Notothenioidei</taxon>
        <taxon>Eleginopidae</taxon>
        <taxon>Eleginops</taxon>
    </lineage>
</organism>
<dbReference type="PANTHER" id="PTHR14965">
    <property type="entry name" value="SI:CH73-248E21.1"/>
    <property type="match status" value="1"/>
</dbReference>
<feature type="compositionally biased region" description="Low complexity" evidence="2">
    <location>
        <begin position="55"/>
        <end position="64"/>
    </location>
</feature>
<sequence>MANGHMEIHDIFENHTGLNSTINCDAKATSDSDDMEDTMEFRILRAYAKRRRPKTPSSTQQTPTLVTSGTDLKKHSPQTEMKDKKKRKKRNRLHIFPKLFSCISHRKSQGRLESPDMSPDLSVCRSFEPSPTIFDNEPMEVEEEVASKLKDIADEIPFTLPEIETDSPEDNNVEKMIGLLLRESGDRLNERELKDSGITPELFLDYNFYKTLITALLLRMGLRSPNPDSPGPKASPKTQIAVTCEVTTRLSALDTLPGNRLMGHGARYMQQFYANWAQQQGGYETAFYSEDEDDIQ</sequence>
<dbReference type="EMBL" id="JAUZQC010000024">
    <property type="protein sequence ID" value="KAK5849044.1"/>
    <property type="molecule type" value="Genomic_DNA"/>
</dbReference>
<dbReference type="AlphaFoldDB" id="A0AAN8AAQ5"/>
<evidence type="ECO:0000313" key="4">
    <source>
        <dbReference type="Proteomes" id="UP001346869"/>
    </source>
</evidence>
<dbReference type="Proteomes" id="UP001346869">
    <property type="component" value="Unassembled WGS sequence"/>
</dbReference>